<dbReference type="SUPFAM" id="SSF53335">
    <property type="entry name" value="S-adenosyl-L-methionine-dependent methyltransferases"/>
    <property type="match status" value="1"/>
</dbReference>
<dbReference type="InterPro" id="IPR051422">
    <property type="entry name" value="AlkB_tRNA_MeTrf/Diox"/>
</dbReference>
<proteinExistence type="predicted"/>
<dbReference type="Pfam" id="PF13649">
    <property type="entry name" value="Methyltransf_25"/>
    <property type="match status" value="1"/>
</dbReference>
<dbReference type="GO" id="GO:0008168">
    <property type="term" value="F:methyltransferase activity"/>
    <property type="evidence" value="ECO:0007669"/>
    <property type="project" value="UniProtKB-KW"/>
</dbReference>
<dbReference type="Proteomes" id="UP000199076">
    <property type="component" value="Unassembled WGS sequence"/>
</dbReference>
<evidence type="ECO:0000313" key="4">
    <source>
        <dbReference type="EMBL" id="SDE79173.1"/>
    </source>
</evidence>
<keyword evidence="5" id="KW-1185">Reference proteome</keyword>
<dbReference type="AlphaFoldDB" id="A0A1G7FTD8"/>
<dbReference type="RefSeq" id="WP_092687107.1">
    <property type="nucleotide sequence ID" value="NZ_FNBK01000001.1"/>
</dbReference>
<evidence type="ECO:0000256" key="2">
    <source>
        <dbReference type="ARBA" id="ARBA00022679"/>
    </source>
</evidence>
<dbReference type="InterPro" id="IPR029063">
    <property type="entry name" value="SAM-dependent_MTases_sf"/>
</dbReference>
<protein>
    <submittedName>
        <fullName evidence="4">Methyltransferase domain-containing protein</fullName>
    </submittedName>
</protein>
<dbReference type="PANTHER" id="PTHR13069:SF21">
    <property type="entry name" value="ALKYLATED DNA REPAIR PROTEIN ALKB HOMOLOG 8"/>
    <property type="match status" value="1"/>
</dbReference>
<keyword evidence="1 4" id="KW-0489">Methyltransferase</keyword>
<organism evidence="4 5">
    <name type="scientific">Halorientalis regularis</name>
    <dbReference type="NCBI Taxonomy" id="660518"/>
    <lineage>
        <taxon>Archaea</taxon>
        <taxon>Methanobacteriati</taxon>
        <taxon>Methanobacteriota</taxon>
        <taxon>Stenosarchaea group</taxon>
        <taxon>Halobacteria</taxon>
        <taxon>Halobacteriales</taxon>
        <taxon>Haloarculaceae</taxon>
        <taxon>Halorientalis</taxon>
    </lineage>
</organism>
<dbReference type="STRING" id="660518.SAMN05216218_101341"/>
<evidence type="ECO:0000313" key="5">
    <source>
        <dbReference type="Proteomes" id="UP000199076"/>
    </source>
</evidence>
<dbReference type="CDD" id="cd02440">
    <property type="entry name" value="AdoMet_MTases"/>
    <property type="match status" value="1"/>
</dbReference>
<dbReference type="Gene3D" id="3.40.50.150">
    <property type="entry name" value="Vaccinia Virus protein VP39"/>
    <property type="match status" value="1"/>
</dbReference>
<sequence>MDDDPARAGVRDTYDRIADHFSATREYAWPEVESFLSDRGGAVGLDLGCGNGRHAEPLAASTGRVCALDVSRSLLDEARERVAGSDASQAVRLVQGDASSLPVATGTVDLAVYVATLHHLPTRELRVASLDELARVLTPEGRALVSAWSTAHDRFDADEGFDTTVDWTLPGGERVPRFYHIYSPAEFRADLDDSGLEPVEVFVSSGNCYAVVADGEGKAT</sequence>
<evidence type="ECO:0000259" key="3">
    <source>
        <dbReference type="Pfam" id="PF13649"/>
    </source>
</evidence>
<feature type="domain" description="Methyltransferase" evidence="3">
    <location>
        <begin position="45"/>
        <end position="141"/>
    </location>
</feature>
<dbReference type="OrthoDB" id="18536at2157"/>
<name>A0A1G7FTD8_9EURY</name>
<dbReference type="InterPro" id="IPR041698">
    <property type="entry name" value="Methyltransf_25"/>
</dbReference>
<reference evidence="5" key="1">
    <citation type="submission" date="2016-10" db="EMBL/GenBank/DDBJ databases">
        <authorList>
            <person name="Varghese N."/>
            <person name="Submissions S."/>
        </authorList>
    </citation>
    <scope>NUCLEOTIDE SEQUENCE [LARGE SCALE GENOMIC DNA]</scope>
    <source>
        <strain evidence="5">IBRC-M 10760</strain>
    </source>
</reference>
<dbReference type="GO" id="GO:0032259">
    <property type="term" value="P:methylation"/>
    <property type="evidence" value="ECO:0007669"/>
    <property type="project" value="UniProtKB-KW"/>
</dbReference>
<accession>A0A1G7FTD8</accession>
<dbReference type="PANTHER" id="PTHR13069">
    <property type="entry name" value="ALKYLATED DNA REPAIR PROTEIN ALKB HOMOLOG 8"/>
    <property type="match status" value="1"/>
</dbReference>
<evidence type="ECO:0000256" key="1">
    <source>
        <dbReference type="ARBA" id="ARBA00022603"/>
    </source>
</evidence>
<keyword evidence="2 4" id="KW-0808">Transferase</keyword>
<gene>
    <name evidence="4" type="ORF">SAMN05216218_101341</name>
</gene>
<dbReference type="EMBL" id="FNBK01000001">
    <property type="protein sequence ID" value="SDE79173.1"/>
    <property type="molecule type" value="Genomic_DNA"/>
</dbReference>